<dbReference type="CDD" id="cd15787">
    <property type="entry name" value="YycH_N"/>
    <property type="match status" value="1"/>
</dbReference>
<organism evidence="2 3">
    <name type="scientific">Staphylococcus canis</name>
    <dbReference type="NCBI Taxonomy" id="2724942"/>
    <lineage>
        <taxon>Bacteria</taxon>
        <taxon>Bacillati</taxon>
        <taxon>Bacillota</taxon>
        <taxon>Bacilli</taxon>
        <taxon>Bacillales</taxon>
        <taxon>Staphylococcaceae</taxon>
        <taxon>Staphylococcus</taxon>
    </lineage>
</organism>
<dbReference type="Gene3D" id="3.30.310.160">
    <property type="entry name" value="YycH protein, domain 2"/>
    <property type="match status" value="1"/>
</dbReference>
<evidence type="ECO:0000259" key="1">
    <source>
        <dbReference type="Pfam" id="PF07435"/>
    </source>
</evidence>
<evidence type="ECO:0000313" key="3">
    <source>
        <dbReference type="Proteomes" id="UP000751852"/>
    </source>
</evidence>
<proteinExistence type="predicted"/>
<accession>A0ABS0T8B1</accession>
<sequence>MRTKEIIKTILLILLVASSMVLTFKIWNFSPDLTDADTSSQDQTTKAIGPRFDHDFDEVITPLQMIHVTGSKFNGLPADKQVHELLNELQDQQITKVEDIQNEQVILLRELSDNLLVLDYPTDTPLTVYLNDIFDISAKVPEQFMFDRLVFDLDSRDDVVIYALQENRQRAIKLTTSISTKTMKQKLQGMKQNLVPYTAVMTNRATLNEATYLYAPQKPKHIQSYRTIFNSISIEDLNAILFDDTPIVRTANSGNMTYNNNTGVVNYDIEKQTYSYSNLSEDDLSMRNMTVSIPRTIDFINKHGGFTDDFRLFQTNAKKGEITYQMFQDGRPVFYDSPLNQIRMIWGERGISEYNRGLLKTNVTIDNGEKNLESVEKVRAGLIENNAVDFAHVQHMIVGYRMKTESGPESTQDVQNSSQFVPAWFIQYNHTWYEYEDGELTAV</sequence>
<gene>
    <name evidence="2" type="ORF">HHH54_05175</name>
</gene>
<reference evidence="2 3" key="1">
    <citation type="submission" date="2020-04" db="EMBL/GenBank/DDBJ databases">
        <title>Staphylococcus species from domestic dog.</title>
        <authorList>
            <person name="Paterson G.K."/>
        </authorList>
    </citation>
    <scope>NUCLEOTIDE SEQUENCE [LARGE SCALE GENOMIC DNA]</scope>
    <source>
        <strain evidence="2 3">H16/1A</strain>
    </source>
</reference>
<dbReference type="RefSeq" id="WP_198617776.1">
    <property type="nucleotide sequence ID" value="NZ_JABANU010000010.1"/>
</dbReference>
<keyword evidence="3" id="KW-1185">Reference proteome</keyword>
<dbReference type="InterPro" id="IPR042274">
    <property type="entry name" value="YycH/YycI_2"/>
</dbReference>
<feature type="domain" description="Regulatory protein YycH" evidence="1">
    <location>
        <begin position="5"/>
        <end position="436"/>
    </location>
</feature>
<evidence type="ECO:0000313" key="2">
    <source>
        <dbReference type="EMBL" id="MBI5974993.1"/>
    </source>
</evidence>
<comment type="caution">
    <text evidence="2">The sequence shown here is derived from an EMBL/GenBank/DDBJ whole genome shotgun (WGS) entry which is preliminary data.</text>
</comment>
<dbReference type="InterPro" id="IPR009996">
    <property type="entry name" value="YycH"/>
</dbReference>
<protein>
    <recommendedName>
        <fullName evidence="1">Regulatory protein YycH domain-containing protein</fullName>
    </recommendedName>
</protein>
<name>A0ABS0T8B1_9STAP</name>
<dbReference type="Proteomes" id="UP000751852">
    <property type="component" value="Unassembled WGS sequence"/>
</dbReference>
<dbReference type="EMBL" id="JABANU010000010">
    <property type="protein sequence ID" value="MBI5974993.1"/>
    <property type="molecule type" value="Genomic_DNA"/>
</dbReference>
<dbReference type="Pfam" id="PF07435">
    <property type="entry name" value="YycH"/>
    <property type="match status" value="1"/>
</dbReference>